<organism evidence="2 3">
    <name type="scientific">Botryotinia fuckeliana (strain T4)</name>
    <name type="common">Noble rot fungus</name>
    <name type="synonym">Botrytis cinerea</name>
    <dbReference type="NCBI Taxonomy" id="999810"/>
    <lineage>
        <taxon>Eukaryota</taxon>
        <taxon>Fungi</taxon>
        <taxon>Dikarya</taxon>
        <taxon>Ascomycota</taxon>
        <taxon>Pezizomycotina</taxon>
        <taxon>Leotiomycetes</taxon>
        <taxon>Helotiales</taxon>
        <taxon>Sclerotiniaceae</taxon>
        <taxon>Botrytis</taxon>
    </lineage>
</organism>
<protein>
    <submittedName>
        <fullName evidence="2">Uncharacterized protein</fullName>
    </submittedName>
</protein>
<name>G2XS45_BOTF4</name>
<proteinExistence type="predicted"/>
<evidence type="ECO:0000313" key="3">
    <source>
        <dbReference type="Proteomes" id="UP000008177"/>
    </source>
</evidence>
<dbReference type="HOGENOM" id="CLU_2096497_0_0_1"/>
<sequence>MFEVREKRKCPLRLCHVLVTKLYSVPSERRGEGVGQGRVERETDGDGMDWDFLSRLSIFNFRCTSESFPGLKCRRSAGQGSAVQQGKARHGKARKGKTLPRVGWRNDGGWMADGLG</sequence>
<feature type="region of interest" description="Disordered" evidence="1">
    <location>
        <begin position="74"/>
        <end position="116"/>
    </location>
</feature>
<reference evidence="3" key="1">
    <citation type="journal article" date="2011" name="PLoS Genet.">
        <title>Genomic analysis of the necrotrophic fungal pathogens Sclerotinia sclerotiorum and Botrytis cinerea.</title>
        <authorList>
            <person name="Amselem J."/>
            <person name="Cuomo C.A."/>
            <person name="van Kan J.A."/>
            <person name="Viaud M."/>
            <person name="Benito E.P."/>
            <person name="Couloux A."/>
            <person name="Coutinho P.M."/>
            <person name="de Vries R.P."/>
            <person name="Dyer P.S."/>
            <person name="Fillinger S."/>
            <person name="Fournier E."/>
            <person name="Gout L."/>
            <person name="Hahn M."/>
            <person name="Kohn L."/>
            <person name="Lapalu N."/>
            <person name="Plummer K.M."/>
            <person name="Pradier J.M."/>
            <person name="Quevillon E."/>
            <person name="Sharon A."/>
            <person name="Simon A."/>
            <person name="ten Have A."/>
            <person name="Tudzynski B."/>
            <person name="Tudzynski P."/>
            <person name="Wincker P."/>
            <person name="Andrew M."/>
            <person name="Anthouard V."/>
            <person name="Beever R.E."/>
            <person name="Beffa R."/>
            <person name="Benoit I."/>
            <person name="Bouzid O."/>
            <person name="Brault B."/>
            <person name="Chen Z."/>
            <person name="Choquer M."/>
            <person name="Collemare J."/>
            <person name="Cotton P."/>
            <person name="Danchin E.G."/>
            <person name="Da Silva C."/>
            <person name="Gautier A."/>
            <person name="Giraud C."/>
            <person name="Giraud T."/>
            <person name="Gonzalez C."/>
            <person name="Grossetete S."/>
            <person name="Guldener U."/>
            <person name="Henrissat B."/>
            <person name="Howlett B.J."/>
            <person name="Kodira C."/>
            <person name="Kretschmer M."/>
            <person name="Lappartient A."/>
            <person name="Leroch M."/>
            <person name="Levis C."/>
            <person name="Mauceli E."/>
            <person name="Neuveglise C."/>
            <person name="Oeser B."/>
            <person name="Pearson M."/>
            <person name="Poulain J."/>
            <person name="Poussereau N."/>
            <person name="Quesneville H."/>
            <person name="Rascle C."/>
            <person name="Schumacher J."/>
            <person name="Segurens B."/>
            <person name="Sexton A."/>
            <person name="Silva E."/>
            <person name="Sirven C."/>
            <person name="Soanes D.M."/>
            <person name="Talbot N.J."/>
            <person name="Templeton M."/>
            <person name="Yandava C."/>
            <person name="Yarden O."/>
            <person name="Zeng Q."/>
            <person name="Rollins J.A."/>
            <person name="Lebrun M.H."/>
            <person name="Dickman M."/>
        </authorList>
    </citation>
    <scope>NUCLEOTIDE SEQUENCE [LARGE SCALE GENOMIC DNA]</scope>
    <source>
        <strain evidence="3">T4</strain>
    </source>
</reference>
<dbReference type="EMBL" id="FQ790260">
    <property type="protein sequence ID" value="CCD43482.1"/>
    <property type="molecule type" value="Genomic_DNA"/>
</dbReference>
<dbReference type="InParanoid" id="G2XS45"/>
<gene>
    <name evidence="2" type="ORF">BofuT4_P011580.1</name>
</gene>
<dbReference type="Proteomes" id="UP000008177">
    <property type="component" value="Unplaced contigs"/>
</dbReference>
<feature type="compositionally biased region" description="Basic residues" evidence="1">
    <location>
        <begin position="87"/>
        <end position="98"/>
    </location>
</feature>
<accession>G2XS45</accession>
<evidence type="ECO:0000313" key="2">
    <source>
        <dbReference type="EMBL" id="CCD43482.1"/>
    </source>
</evidence>
<evidence type="ECO:0000256" key="1">
    <source>
        <dbReference type="SAM" id="MobiDB-lite"/>
    </source>
</evidence>
<dbReference type="AlphaFoldDB" id="G2XS45"/>